<feature type="region of interest" description="Disordered" evidence="5">
    <location>
        <begin position="668"/>
        <end position="722"/>
    </location>
</feature>
<reference evidence="7" key="1">
    <citation type="submission" date="2021-06" db="EMBL/GenBank/DDBJ databases">
        <authorList>
            <person name="Kallberg Y."/>
            <person name="Tangrot J."/>
            <person name="Rosling A."/>
        </authorList>
    </citation>
    <scope>NUCLEOTIDE SEQUENCE</scope>
    <source>
        <strain evidence="7">AZ414A</strain>
    </source>
</reference>
<feature type="repeat" description="ANK" evidence="4">
    <location>
        <begin position="507"/>
        <end position="539"/>
    </location>
</feature>
<sequence>MNNKGKTTTTFSKLSIPGSKQLFSSFSFFSPIEEKTPFLKYSPDDTYQSRAIPNIMPHLSVHDTENDENTNITTISKSHSATDLRIPNNNKTNGNPRSSSHTNVLNTLPLNRHPNRLSTILSGDNINNNNTKASTIAAIRKNSLPPMMKLFPTQEPSLPPYLTLAEFKRLDNHPRKQRAILVSLQRQDDKLRKDGIIKEMNKDTLKGKKGNERKISKIKDTTNQKIQIPTIKRGGSGVSLKFLGIKKGKKKTDSVLLNNLVLAIRDHKTSDAIAILSHIPNKSLKKKKNHEANKAFLLAMTHRLEDVALAMYERGIPRDVNSPILFKKTKNTERNNMSELKLPSYFILAVKFGLYNLVRIMLKRANMNQTWFGLSPLIIAISKASQMSMKIDSEKKNIIKLLLDNGADPSQGLPYEQFNTLRKLKAKHNTKILNESFETREVLTKKRVISDPYQFYNNNKKKDGDGNYYINSNTGKMIKSVKNDWVFPLDIAAVNGNIDIVKMLLIRGNTTLHRAARSGHTEMVFLLLRLGADIDAKGENDWTPLHEAISKKHLELCLILIAAGANVKLKSKSGQTFDELGLTRGLTKEDIDRYTPDSSKFIKFITVSFLIEDNLEAQKLLAAAIAHNNQYRFDDDQKRKLEMLEDIVQQSPSKASHNLNIASVPHPELSAEENDQTSDNALSEQRTEPLKKKPGRKPLNNTPSSKRKAQNRAAQRAFRERKERYVKELETKITELESLSAKSAQENQQLKTLVEQLQTENFILKQTSFSFEFPLTKTEKSTTLVDKNITDLMSSSSSSSSASSLTQQQHNTTTDTLKSLLSSINDDILDPYTPPSSGTSDEEPSSPKSSDSIQLGEEIFDKTKDSSTNKIVTSLPSTPKSIPTTTSTPITTANTTKNVLSEVLQSSSINISHSPKPQNAKEFCEKFTNGICLQDSSLDGGDGSTNSDEIITTTSSNTTTDSNRLSSFTEYRDPTPFTPNIDNPFSESAPLPPLFEENFQNFGSFAPMATPLDERKNPFNGQHSINSFEESRNNQKFLSCNKVWERIQQHPKFDDLEGDEIDQLCNELKSKAKCSGNGPVVPEEELEA</sequence>
<dbReference type="FunFam" id="1.20.5.170:FF:000067">
    <property type="entry name" value="BZIP transcription factor"/>
    <property type="match status" value="1"/>
</dbReference>
<dbReference type="GO" id="GO:0090575">
    <property type="term" value="C:RNA polymerase II transcription regulator complex"/>
    <property type="evidence" value="ECO:0007669"/>
    <property type="project" value="TreeGrafter"/>
</dbReference>
<dbReference type="PROSITE" id="PS00036">
    <property type="entry name" value="BZIP_BASIC"/>
    <property type="match status" value="1"/>
</dbReference>
<feature type="repeat" description="ANK" evidence="4">
    <location>
        <begin position="540"/>
        <end position="572"/>
    </location>
</feature>
<dbReference type="InterPro" id="IPR002110">
    <property type="entry name" value="Ankyrin_rpt"/>
</dbReference>
<gene>
    <name evidence="7" type="ORF">DEBURN_LOCUS3209</name>
</gene>
<evidence type="ECO:0000256" key="1">
    <source>
        <dbReference type="ARBA" id="ARBA00004123"/>
    </source>
</evidence>
<dbReference type="OrthoDB" id="194358at2759"/>
<proteinExistence type="predicted"/>
<dbReference type="Gene3D" id="1.10.238.100">
    <property type="entry name" value="YAP1 redox domain. Chain B"/>
    <property type="match status" value="1"/>
</dbReference>
<evidence type="ECO:0000256" key="2">
    <source>
        <dbReference type="ARBA" id="ARBA00004496"/>
    </source>
</evidence>
<dbReference type="InterPro" id="IPR036770">
    <property type="entry name" value="Ankyrin_rpt-contain_sf"/>
</dbReference>
<protein>
    <submittedName>
        <fullName evidence="7">1227_t:CDS:1</fullName>
    </submittedName>
</protein>
<dbReference type="GO" id="GO:0001228">
    <property type="term" value="F:DNA-binding transcription activator activity, RNA polymerase II-specific"/>
    <property type="evidence" value="ECO:0007669"/>
    <property type="project" value="TreeGrafter"/>
</dbReference>
<dbReference type="GO" id="GO:0034599">
    <property type="term" value="P:cellular response to oxidative stress"/>
    <property type="evidence" value="ECO:0007669"/>
    <property type="project" value="UniProtKB-ARBA"/>
</dbReference>
<dbReference type="SMART" id="SM00338">
    <property type="entry name" value="BRLZ"/>
    <property type="match status" value="1"/>
</dbReference>
<evidence type="ECO:0000256" key="3">
    <source>
        <dbReference type="ARBA" id="ARBA00023242"/>
    </source>
</evidence>
<dbReference type="SUPFAM" id="SSF48403">
    <property type="entry name" value="Ankyrin repeat"/>
    <property type="match status" value="1"/>
</dbReference>
<dbReference type="SUPFAM" id="SSF57959">
    <property type="entry name" value="Leucine zipper domain"/>
    <property type="match status" value="1"/>
</dbReference>
<dbReference type="PROSITE" id="PS50088">
    <property type="entry name" value="ANK_REPEAT"/>
    <property type="match status" value="2"/>
</dbReference>
<dbReference type="InterPro" id="IPR023167">
    <property type="entry name" value="Yap1_redox_dom_sf"/>
</dbReference>
<comment type="caution">
    <text evidence="7">The sequence shown here is derived from an EMBL/GenBank/DDBJ whole genome shotgun (WGS) entry which is preliminary data.</text>
</comment>
<dbReference type="InterPro" id="IPR046347">
    <property type="entry name" value="bZIP_sf"/>
</dbReference>
<accession>A0A9N8W3A7</accession>
<dbReference type="AlphaFoldDB" id="A0A9N8W3A7"/>
<comment type="subcellular location">
    <subcellularLocation>
        <location evidence="2">Cytoplasm</location>
    </subcellularLocation>
    <subcellularLocation>
        <location evidence="1">Nucleus</location>
    </subcellularLocation>
</comment>
<feature type="domain" description="BZIP" evidence="6">
    <location>
        <begin position="701"/>
        <end position="764"/>
    </location>
</feature>
<evidence type="ECO:0000313" key="7">
    <source>
        <dbReference type="EMBL" id="CAG8472061.1"/>
    </source>
</evidence>
<dbReference type="PANTHER" id="PTHR40621:SF6">
    <property type="entry name" value="AP-1-LIKE TRANSCRIPTION FACTOR YAP1-RELATED"/>
    <property type="match status" value="1"/>
</dbReference>
<dbReference type="SMART" id="SM00248">
    <property type="entry name" value="ANK"/>
    <property type="match status" value="5"/>
</dbReference>
<dbReference type="PROSITE" id="PS50217">
    <property type="entry name" value="BZIP"/>
    <property type="match status" value="1"/>
</dbReference>
<dbReference type="Pfam" id="PF00170">
    <property type="entry name" value="bZIP_1"/>
    <property type="match status" value="1"/>
</dbReference>
<dbReference type="InterPro" id="IPR050936">
    <property type="entry name" value="AP-1-like"/>
</dbReference>
<dbReference type="EMBL" id="CAJVPK010000197">
    <property type="protein sequence ID" value="CAG8472061.1"/>
    <property type="molecule type" value="Genomic_DNA"/>
</dbReference>
<dbReference type="Proteomes" id="UP000789706">
    <property type="component" value="Unassembled WGS sequence"/>
</dbReference>
<dbReference type="InterPro" id="IPR013910">
    <property type="entry name" value="TF_PAP1"/>
</dbReference>
<dbReference type="Gene3D" id="1.25.40.20">
    <property type="entry name" value="Ankyrin repeat-containing domain"/>
    <property type="match status" value="2"/>
</dbReference>
<feature type="compositionally biased region" description="Low complexity" evidence="5">
    <location>
        <begin position="873"/>
        <end position="893"/>
    </location>
</feature>
<dbReference type="PANTHER" id="PTHR40621">
    <property type="entry name" value="TRANSCRIPTION FACTOR KAPC-RELATED"/>
    <property type="match status" value="1"/>
</dbReference>
<evidence type="ECO:0000256" key="5">
    <source>
        <dbReference type="SAM" id="MobiDB-lite"/>
    </source>
</evidence>
<dbReference type="PROSITE" id="PS50297">
    <property type="entry name" value="ANK_REP_REGION"/>
    <property type="match status" value="2"/>
</dbReference>
<feature type="region of interest" description="Disordered" evidence="5">
    <location>
        <begin position="793"/>
        <end position="814"/>
    </location>
</feature>
<dbReference type="Pfam" id="PF08601">
    <property type="entry name" value="PAP1"/>
    <property type="match status" value="1"/>
</dbReference>
<feature type="compositionally biased region" description="Low complexity" evidence="5">
    <location>
        <begin position="794"/>
        <end position="804"/>
    </location>
</feature>
<dbReference type="GO" id="GO:0005737">
    <property type="term" value="C:cytoplasm"/>
    <property type="evidence" value="ECO:0007669"/>
    <property type="project" value="UniProtKB-SubCell"/>
</dbReference>
<name>A0A9N8W3A7_9GLOM</name>
<dbReference type="Pfam" id="PF12796">
    <property type="entry name" value="Ank_2"/>
    <property type="match status" value="1"/>
</dbReference>
<keyword evidence="8" id="KW-1185">Reference proteome</keyword>
<keyword evidence="3" id="KW-0539">Nucleus</keyword>
<evidence type="ECO:0000259" key="6">
    <source>
        <dbReference type="PROSITE" id="PS50217"/>
    </source>
</evidence>
<dbReference type="GO" id="GO:0000976">
    <property type="term" value="F:transcription cis-regulatory region binding"/>
    <property type="evidence" value="ECO:0007669"/>
    <property type="project" value="InterPro"/>
</dbReference>
<organism evidence="7 8">
    <name type="scientific">Diversispora eburnea</name>
    <dbReference type="NCBI Taxonomy" id="1213867"/>
    <lineage>
        <taxon>Eukaryota</taxon>
        <taxon>Fungi</taxon>
        <taxon>Fungi incertae sedis</taxon>
        <taxon>Mucoromycota</taxon>
        <taxon>Glomeromycotina</taxon>
        <taxon>Glomeromycetes</taxon>
        <taxon>Diversisporales</taxon>
        <taxon>Diversisporaceae</taxon>
        <taxon>Diversispora</taxon>
    </lineage>
</organism>
<evidence type="ECO:0000313" key="8">
    <source>
        <dbReference type="Proteomes" id="UP000789706"/>
    </source>
</evidence>
<keyword evidence="4" id="KW-0040">ANK repeat</keyword>
<dbReference type="InterPro" id="IPR004827">
    <property type="entry name" value="bZIP"/>
</dbReference>
<evidence type="ECO:0000256" key="4">
    <source>
        <dbReference type="PROSITE-ProRule" id="PRU00023"/>
    </source>
</evidence>
<dbReference type="CDD" id="cd14688">
    <property type="entry name" value="bZIP_YAP"/>
    <property type="match status" value="1"/>
</dbReference>
<feature type="region of interest" description="Disordered" evidence="5">
    <location>
        <begin position="826"/>
        <end position="893"/>
    </location>
</feature>
<dbReference type="Gene3D" id="1.20.5.170">
    <property type="match status" value="1"/>
</dbReference>
<feature type="region of interest" description="Disordered" evidence="5">
    <location>
        <begin position="78"/>
        <end position="101"/>
    </location>
</feature>
<dbReference type="SUPFAM" id="SSF111430">
    <property type="entry name" value="YAP1 redox domain"/>
    <property type="match status" value="1"/>
</dbReference>